<dbReference type="Pfam" id="PF07495">
    <property type="entry name" value="Y_Y_Y"/>
    <property type="match status" value="1"/>
</dbReference>
<dbReference type="SMART" id="SM00387">
    <property type="entry name" value="HATPase_c"/>
    <property type="match status" value="1"/>
</dbReference>
<sequence>MRLLYKFCLCCFILGMNVSIAESQIQPSYYFHNLNINNGLSQNTVNAIIQDESGFMWFGTKDGLNRYDGISFKTYRDHKDSNNGLKHGFITTLYEGQNHSIWVGTDLGVYIYHPNEEYFDHFSIPAQNGRIMDKTINKIGRGINGSTLFAVDGLGLFVYDEQQKKLRNYPFSTLGSVREFQLDRSGRIWITFYKGLYYTDDNFKTVEPYRWKDGTEPFKDESITTLYLGKSGFVFMGSEKNGLIELNLKAQAMRRLPLSLRAYDPIFVRCLQPYSEDELWVGTETGVYIYNLSNKTSRQLQYTPSDPFSLSDNAIYSLYKDREGGMWIGSYFGGVNYYPKQTTYFEKYYPTNDSKTLQGQRVREICKGNGQDLWIGTEDAGLFRFNTQTKEFKHFNASASFSNIHGLCMDGDELWVGTFSKGVRVINTVTGQVKSFTVEDNPGTIADNYVFSICKVSDGDIYLGTSLNLMRYDKKRETFEKIPELEQNLVYDIKEDFYGNIWVATYSNGLYRRDHISKKWEHFQQSEKKGGLPYNKILSIFEDSKRQIWVTTQGKGFCKYDDATKTFVQYQDQTNLNYGVVYQIIEDDQGFFWLTTNNGLIRFQPADGTTKTYTVASGLLSDQFNYKSGYKTAEGNILFGCISGLISFNPNTFSENTYVPPVYITDFFLFGKAVNVADEKSPLEQSILYADSITLRHDQNHFSLRIAALSYQAPKVNAIQYKLVGIGEEWQNVTESSLISYSNLSSGKYLFKLRGSNNDKLWNPVEKVLYIEILPPFYLTSWAYTIYFVLLVGIILFFFQFFRNRQQLKQKWFMQKLEQNKERELHDAKISFFTNITHEIRTPLTLIKGPLEHIIIKNNIEDPDVLEDLHIMKNNADRLLDLTNQLLDFRKSEREGFLLRLSAYDIPTILKEIQQSFSPLIKEYDREFTLNVEQETFSAFIDKEAFVKIISNLFSNAIKYADRYIHVRLQIDKQTDLFEIHVESDGMVIPDEQHEEIFKPFIRLHEWSQTNVPGTGIGMYLARTLAELHNGKLLLLTTANKNIFSLVIPIYHQSNAVEIKDEVHEFSETNIDTSAKSHTILIVEDSLEMQRFIKKVLPEKYKIQVASNGEEALALLKTSFVTLVISDVMMPGMSGVELCRLIKSDVNYSHTPVVLLTAKTALQSKIEGIDVGADAYVEKPFSPDYLLAIIANLINNREKLREAFMKNPLTVSNTMVNNEADIVFLNTLRDEIHRNIGNADLTIEEIAEALNMSRASFYRKIKGLLDMKPNEYIRLERLKMAAHLIKENKYPIGEICYIVGFNSPSYFAKCFCEQFGVLPKDYN</sequence>
<keyword evidence="7" id="KW-1133">Transmembrane helix</keyword>
<proteinExistence type="predicted"/>
<dbReference type="SUPFAM" id="SSF55874">
    <property type="entry name" value="ATPase domain of HSP90 chaperone/DNA topoisomerase II/histidine kinase"/>
    <property type="match status" value="1"/>
</dbReference>
<comment type="catalytic activity">
    <reaction evidence="1">
        <text>ATP + protein L-histidine = ADP + protein N-phospho-L-histidine.</text>
        <dbReference type="EC" id="2.7.13.3"/>
    </reaction>
</comment>
<evidence type="ECO:0000313" key="13">
    <source>
        <dbReference type="Proteomes" id="UP000292855"/>
    </source>
</evidence>
<dbReference type="PRINTS" id="PR00344">
    <property type="entry name" value="BCTRLSENSOR"/>
</dbReference>
<evidence type="ECO:0000256" key="8">
    <source>
        <dbReference type="SAM" id="SignalP"/>
    </source>
</evidence>
<dbReference type="EC" id="2.7.13.3" evidence="2"/>
<dbReference type="SMART" id="SM00448">
    <property type="entry name" value="REC"/>
    <property type="match status" value="1"/>
</dbReference>
<organism evidence="12 13">
    <name type="scientific">Sphingobacterium corticibacterium</name>
    <dbReference type="NCBI Taxonomy" id="2484746"/>
    <lineage>
        <taxon>Bacteria</taxon>
        <taxon>Pseudomonadati</taxon>
        <taxon>Bacteroidota</taxon>
        <taxon>Sphingobacteriia</taxon>
        <taxon>Sphingobacteriales</taxon>
        <taxon>Sphingobacteriaceae</taxon>
        <taxon>Sphingobacterium</taxon>
    </lineage>
</organism>
<feature type="chain" id="PRO_5020770674" description="histidine kinase" evidence="8">
    <location>
        <begin position="22"/>
        <end position="1323"/>
    </location>
</feature>
<dbReference type="FunFam" id="2.60.40.10:FF:000791">
    <property type="entry name" value="Two-component system sensor histidine kinase/response regulator"/>
    <property type="match status" value="1"/>
</dbReference>
<evidence type="ECO:0000256" key="1">
    <source>
        <dbReference type="ARBA" id="ARBA00000085"/>
    </source>
</evidence>
<dbReference type="SMART" id="SM00388">
    <property type="entry name" value="HisKA"/>
    <property type="match status" value="1"/>
</dbReference>
<dbReference type="Proteomes" id="UP000292855">
    <property type="component" value="Unassembled WGS sequence"/>
</dbReference>
<dbReference type="Gene3D" id="1.10.10.60">
    <property type="entry name" value="Homeodomain-like"/>
    <property type="match status" value="2"/>
</dbReference>
<dbReference type="Gene3D" id="2.60.40.10">
    <property type="entry name" value="Immunoglobulins"/>
    <property type="match status" value="1"/>
</dbReference>
<dbReference type="Gene3D" id="1.10.287.130">
    <property type="match status" value="1"/>
</dbReference>
<dbReference type="GO" id="GO:0000155">
    <property type="term" value="F:phosphorelay sensor kinase activity"/>
    <property type="evidence" value="ECO:0007669"/>
    <property type="project" value="InterPro"/>
</dbReference>
<keyword evidence="12" id="KW-0808">Transferase</keyword>
<dbReference type="CDD" id="cd17574">
    <property type="entry name" value="REC_OmpR"/>
    <property type="match status" value="1"/>
</dbReference>
<evidence type="ECO:0000256" key="2">
    <source>
        <dbReference type="ARBA" id="ARBA00012438"/>
    </source>
</evidence>
<keyword evidence="3 6" id="KW-0597">Phosphoprotein</keyword>
<dbReference type="InterPro" id="IPR011123">
    <property type="entry name" value="Y_Y_Y"/>
</dbReference>
<keyword evidence="12" id="KW-0418">Kinase</keyword>
<keyword evidence="5" id="KW-0804">Transcription</keyword>
<dbReference type="GO" id="GO:0003700">
    <property type="term" value="F:DNA-binding transcription factor activity"/>
    <property type="evidence" value="ECO:0007669"/>
    <property type="project" value="InterPro"/>
</dbReference>
<dbReference type="InterPro" id="IPR005467">
    <property type="entry name" value="His_kinase_dom"/>
</dbReference>
<evidence type="ECO:0000256" key="7">
    <source>
        <dbReference type="SAM" id="Phobius"/>
    </source>
</evidence>
<keyword evidence="13" id="KW-1185">Reference proteome</keyword>
<dbReference type="InterPro" id="IPR003594">
    <property type="entry name" value="HATPase_dom"/>
</dbReference>
<feature type="domain" description="Response regulatory" evidence="11">
    <location>
        <begin position="1079"/>
        <end position="1194"/>
    </location>
</feature>
<dbReference type="OrthoDB" id="9809670at2"/>
<evidence type="ECO:0000256" key="3">
    <source>
        <dbReference type="ARBA" id="ARBA00022553"/>
    </source>
</evidence>
<dbReference type="Gene3D" id="3.40.50.2300">
    <property type="match status" value="1"/>
</dbReference>
<dbReference type="SUPFAM" id="SSF47384">
    <property type="entry name" value="Homodimeric domain of signal transducing histidine kinase"/>
    <property type="match status" value="1"/>
</dbReference>
<dbReference type="GO" id="GO:0043565">
    <property type="term" value="F:sequence-specific DNA binding"/>
    <property type="evidence" value="ECO:0007669"/>
    <property type="project" value="InterPro"/>
</dbReference>
<gene>
    <name evidence="12" type="ORF">EWE74_01580</name>
</gene>
<evidence type="ECO:0000259" key="10">
    <source>
        <dbReference type="PROSITE" id="PS50109"/>
    </source>
</evidence>
<dbReference type="PANTHER" id="PTHR43547">
    <property type="entry name" value="TWO-COMPONENT HISTIDINE KINASE"/>
    <property type="match status" value="1"/>
</dbReference>
<feature type="domain" description="HTH araC/xylS-type" evidence="9">
    <location>
        <begin position="1226"/>
        <end position="1323"/>
    </location>
</feature>
<dbReference type="PROSITE" id="PS50109">
    <property type="entry name" value="HIS_KIN"/>
    <property type="match status" value="1"/>
</dbReference>
<dbReference type="InterPro" id="IPR018060">
    <property type="entry name" value="HTH_AraC"/>
</dbReference>
<evidence type="ECO:0000313" key="12">
    <source>
        <dbReference type="EMBL" id="RZF61559.1"/>
    </source>
</evidence>
<keyword evidence="8" id="KW-0732">Signal</keyword>
<dbReference type="InterPro" id="IPR011110">
    <property type="entry name" value="Reg_prop"/>
</dbReference>
<evidence type="ECO:0000256" key="5">
    <source>
        <dbReference type="ARBA" id="ARBA00023163"/>
    </source>
</evidence>
<accession>A0A4Q6XX43</accession>
<dbReference type="InterPro" id="IPR036890">
    <property type="entry name" value="HATPase_C_sf"/>
</dbReference>
<name>A0A4Q6XX43_9SPHI</name>
<dbReference type="CDD" id="cd00082">
    <property type="entry name" value="HisKA"/>
    <property type="match status" value="1"/>
</dbReference>
<dbReference type="PROSITE" id="PS01124">
    <property type="entry name" value="HTH_ARAC_FAMILY_2"/>
    <property type="match status" value="1"/>
</dbReference>
<dbReference type="Pfam" id="PF00512">
    <property type="entry name" value="HisKA"/>
    <property type="match status" value="1"/>
</dbReference>
<reference evidence="12 13" key="1">
    <citation type="submission" date="2019-02" db="EMBL/GenBank/DDBJ databases">
        <authorList>
            <person name="Li Y."/>
        </authorList>
    </citation>
    <scope>NUCLEOTIDE SEQUENCE [LARGE SCALE GENOMIC DNA]</scope>
    <source>
        <strain evidence="12 13">30C10-4-7</strain>
    </source>
</reference>
<comment type="caution">
    <text evidence="12">The sequence shown here is derived from an EMBL/GenBank/DDBJ whole genome shotgun (WGS) entry which is preliminary data.</text>
</comment>
<dbReference type="InterPro" id="IPR015943">
    <property type="entry name" value="WD40/YVTN_repeat-like_dom_sf"/>
</dbReference>
<evidence type="ECO:0000256" key="6">
    <source>
        <dbReference type="PROSITE-ProRule" id="PRU00169"/>
    </source>
</evidence>
<feature type="signal peptide" evidence="8">
    <location>
        <begin position="1"/>
        <end position="21"/>
    </location>
</feature>
<keyword evidence="4" id="KW-0805">Transcription regulation</keyword>
<dbReference type="Pfam" id="PF02518">
    <property type="entry name" value="HATPase_c"/>
    <property type="match status" value="1"/>
</dbReference>
<dbReference type="SUPFAM" id="SSF52172">
    <property type="entry name" value="CheY-like"/>
    <property type="match status" value="1"/>
</dbReference>
<dbReference type="SUPFAM" id="SSF63829">
    <property type="entry name" value="Calcium-dependent phosphotriesterase"/>
    <property type="match status" value="2"/>
</dbReference>
<dbReference type="SUPFAM" id="SSF46689">
    <property type="entry name" value="Homeodomain-like"/>
    <property type="match status" value="1"/>
</dbReference>
<dbReference type="PROSITE" id="PS50110">
    <property type="entry name" value="RESPONSE_REGULATORY"/>
    <property type="match status" value="1"/>
</dbReference>
<dbReference type="Pfam" id="PF07494">
    <property type="entry name" value="Reg_prop"/>
    <property type="match status" value="2"/>
</dbReference>
<feature type="transmembrane region" description="Helical" evidence="7">
    <location>
        <begin position="782"/>
        <end position="802"/>
    </location>
</feature>
<feature type="modified residue" description="4-aspartylphosphate" evidence="6">
    <location>
        <position position="1127"/>
    </location>
</feature>
<evidence type="ECO:0000259" key="9">
    <source>
        <dbReference type="PROSITE" id="PS01124"/>
    </source>
</evidence>
<dbReference type="Gene3D" id="3.30.565.10">
    <property type="entry name" value="Histidine kinase-like ATPase, C-terminal domain"/>
    <property type="match status" value="1"/>
</dbReference>
<dbReference type="InterPro" id="IPR009057">
    <property type="entry name" value="Homeodomain-like_sf"/>
</dbReference>
<keyword evidence="7" id="KW-0472">Membrane</keyword>
<dbReference type="InterPro" id="IPR001789">
    <property type="entry name" value="Sig_transdc_resp-reg_receiver"/>
</dbReference>
<dbReference type="InterPro" id="IPR004358">
    <property type="entry name" value="Sig_transdc_His_kin-like_C"/>
</dbReference>
<dbReference type="FunFam" id="2.130.10.10:FF:000891">
    <property type="entry name" value="Two-component system sensor histidine kinase/response regulator, hybrid (One-component system)"/>
    <property type="match status" value="1"/>
</dbReference>
<evidence type="ECO:0000256" key="4">
    <source>
        <dbReference type="ARBA" id="ARBA00023015"/>
    </source>
</evidence>
<evidence type="ECO:0000259" key="11">
    <source>
        <dbReference type="PROSITE" id="PS50110"/>
    </source>
</evidence>
<dbReference type="InterPro" id="IPR036097">
    <property type="entry name" value="HisK_dim/P_sf"/>
</dbReference>
<dbReference type="InterPro" id="IPR013783">
    <property type="entry name" value="Ig-like_fold"/>
</dbReference>
<dbReference type="InterPro" id="IPR003661">
    <property type="entry name" value="HisK_dim/P_dom"/>
</dbReference>
<dbReference type="Pfam" id="PF00072">
    <property type="entry name" value="Response_reg"/>
    <property type="match status" value="1"/>
</dbReference>
<feature type="domain" description="Histidine kinase" evidence="10">
    <location>
        <begin position="835"/>
        <end position="1052"/>
    </location>
</feature>
<protein>
    <recommendedName>
        <fullName evidence="2">histidine kinase</fullName>
        <ecNumber evidence="2">2.7.13.3</ecNumber>
    </recommendedName>
</protein>
<keyword evidence="7" id="KW-0812">Transmembrane</keyword>
<dbReference type="EMBL" id="SGIT01000001">
    <property type="protein sequence ID" value="RZF61559.1"/>
    <property type="molecule type" value="Genomic_DNA"/>
</dbReference>
<dbReference type="InterPro" id="IPR011006">
    <property type="entry name" value="CheY-like_superfamily"/>
</dbReference>
<dbReference type="FunFam" id="1.10.287.130:FF:000045">
    <property type="entry name" value="Two-component system sensor histidine kinase/response regulator"/>
    <property type="match status" value="1"/>
</dbReference>
<dbReference type="Gene3D" id="2.130.10.10">
    <property type="entry name" value="YVTN repeat-like/Quinoprotein amine dehydrogenase"/>
    <property type="match status" value="2"/>
</dbReference>
<dbReference type="Pfam" id="PF12833">
    <property type="entry name" value="HTH_18"/>
    <property type="match status" value="1"/>
</dbReference>
<dbReference type="PANTHER" id="PTHR43547:SF2">
    <property type="entry name" value="HYBRID SIGNAL TRANSDUCTION HISTIDINE KINASE C"/>
    <property type="match status" value="1"/>
</dbReference>
<dbReference type="SMART" id="SM00342">
    <property type="entry name" value="HTH_ARAC"/>
    <property type="match status" value="1"/>
</dbReference>